<reference evidence="2 3" key="1">
    <citation type="submission" date="2019-07" db="EMBL/GenBank/DDBJ databases">
        <title>New species of Amycolatopsis and Streptomyces.</title>
        <authorList>
            <person name="Duangmal K."/>
            <person name="Teo W.F.A."/>
            <person name="Lipun K."/>
        </authorList>
    </citation>
    <scope>NUCLEOTIDE SEQUENCE [LARGE SCALE GENOMIC DNA]</scope>
    <source>
        <strain evidence="2 3">JCM 30562</strain>
    </source>
</reference>
<keyword evidence="1" id="KW-1133">Transmembrane helix</keyword>
<proteinExistence type="predicted"/>
<dbReference type="RefSeq" id="WP_144645637.1">
    <property type="nucleotide sequence ID" value="NZ_BNAX01000004.1"/>
</dbReference>
<accession>A0A557ZRE6</accession>
<name>A0A557ZRE6_9PSEU</name>
<dbReference type="EMBL" id="VJZA01000133">
    <property type="protein sequence ID" value="TVT14589.1"/>
    <property type="molecule type" value="Genomic_DNA"/>
</dbReference>
<dbReference type="AlphaFoldDB" id="A0A557ZRE6"/>
<protein>
    <submittedName>
        <fullName evidence="2">Uncharacterized protein</fullName>
    </submittedName>
</protein>
<feature type="transmembrane region" description="Helical" evidence="1">
    <location>
        <begin position="57"/>
        <end position="78"/>
    </location>
</feature>
<keyword evidence="3" id="KW-1185">Reference proteome</keyword>
<evidence type="ECO:0000256" key="1">
    <source>
        <dbReference type="SAM" id="Phobius"/>
    </source>
</evidence>
<feature type="transmembrane region" description="Helical" evidence="1">
    <location>
        <begin position="7"/>
        <end position="28"/>
    </location>
</feature>
<keyword evidence="1" id="KW-0472">Membrane</keyword>
<gene>
    <name evidence="2" type="ORF">FNH06_37475</name>
</gene>
<dbReference type="Proteomes" id="UP000318578">
    <property type="component" value="Unassembled WGS sequence"/>
</dbReference>
<sequence length="157" mass="15955">MTGFRRVPPWVAASGLVILVLGTFLPWFRSGSIERHSYQAADSAGRLAFFDNAFVRAALHIWVAVPLVSTVCLGLLALGFARAGATITALLAISVGTVALLATVRSGDEGGLLGISPAGPVTTLAGAGVALAGALGTFAVRAGRNHPPTTARTGDHP</sequence>
<organism evidence="2 3">
    <name type="scientific">Amycolatopsis acidiphila</name>
    <dbReference type="NCBI Taxonomy" id="715473"/>
    <lineage>
        <taxon>Bacteria</taxon>
        <taxon>Bacillati</taxon>
        <taxon>Actinomycetota</taxon>
        <taxon>Actinomycetes</taxon>
        <taxon>Pseudonocardiales</taxon>
        <taxon>Pseudonocardiaceae</taxon>
        <taxon>Amycolatopsis</taxon>
    </lineage>
</organism>
<keyword evidence="1" id="KW-0812">Transmembrane</keyword>
<dbReference type="OrthoDB" id="3691820at2"/>
<comment type="caution">
    <text evidence="2">The sequence shown here is derived from an EMBL/GenBank/DDBJ whole genome shotgun (WGS) entry which is preliminary data.</text>
</comment>
<evidence type="ECO:0000313" key="3">
    <source>
        <dbReference type="Proteomes" id="UP000318578"/>
    </source>
</evidence>
<evidence type="ECO:0000313" key="2">
    <source>
        <dbReference type="EMBL" id="TVT14589.1"/>
    </source>
</evidence>
<feature type="transmembrane region" description="Helical" evidence="1">
    <location>
        <begin position="124"/>
        <end position="142"/>
    </location>
</feature>
<feature type="transmembrane region" description="Helical" evidence="1">
    <location>
        <begin position="85"/>
        <end position="104"/>
    </location>
</feature>